<organism evidence="1 2">
    <name type="scientific">Fulvimarina uroteuthidis</name>
    <dbReference type="NCBI Taxonomy" id="3098149"/>
    <lineage>
        <taxon>Bacteria</taxon>
        <taxon>Pseudomonadati</taxon>
        <taxon>Pseudomonadota</taxon>
        <taxon>Alphaproteobacteria</taxon>
        <taxon>Hyphomicrobiales</taxon>
        <taxon>Aurantimonadaceae</taxon>
        <taxon>Fulvimarina</taxon>
    </lineage>
</organism>
<evidence type="ECO:0008006" key="3">
    <source>
        <dbReference type="Google" id="ProtNLM"/>
    </source>
</evidence>
<sequence>MNEPNLKDEWCLRLYREGMSVSTIADLVFDNRPDRYTARNLVNAGIGRASIATRDERGGWPDHVRKGGA</sequence>
<dbReference type="EMBL" id="JAXLPB010000001">
    <property type="protein sequence ID" value="MDY8108277.1"/>
    <property type="molecule type" value="Genomic_DNA"/>
</dbReference>
<protein>
    <recommendedName>
        <fullName evidence="3">Helix-turn-helix domain containing protein</fullName>
    </recommendedName>
</protein>
<dbReference type="Proteomes" id="UP001294412">
    <property type="component" value="Unassembled WGS sequence"/>
</dbReference>
<gene>
    <name evidence="1" type="ORF">U0C82_03820</name>
</gene>
<proteinExistence type="predicted"/>
<name>A0ABU5HYX7_9HYPH</name>
<accession>A0ABU5HYX7</accession>
<dbReference type="RefSeq" id="WP_322185727.1">
    <property type="nucleotide sequence ID" value="NZ_JAXLPB010000001.1"/>
</dbReference>
<keyword evidence="2" id="KW-1185">Reference proteome</keyword>
<reference evidence="1 2" key="1">
    <citation type="submission" date="2023-12" db="EMBL/GenBank/DDBJ databases">
        <title>Description of Novel Strain Fulvimarina sp. 2208YS6-2-32 isolated from Uroteuthis (Photololigo) edulis.</title>
        <authorList>
            <person name="Park J.-S."/>
        </authorList>
    </citation>
    <scope>NUCLEOTIDE SEQUENCE [LARGE SCALE GENOMIC DNA]</scope>
    <source>
        <strain evidence="1 2">2208YS6-2-32</strain>
    </source>
</reference>
<comment type="caution">
    <text evidence="1">The sequence shown here is derived from an EMBL/GenBank/DDBJ whole genome shotgun (WGS) entry which is preliminary data.</text>
</comment>
<evidence type="ECO:0000313" key="2">
    <source>
        <dbReference type="Proteomes" id="UP001294412"/>
    </source>
</evidence>
<evidence type="ECO:0000313" key="1">
    <source>
        <dbReference type="EMBL" id="MDY8108277.1"/>
    </source>
</evidence>